<feature type="region of interest" description="Disordered" evidence="1">
    <location>
        <begin position="1"/>
        <end position="28"/>
    </location>
</feature>
<feature type="region of interest" description="Disordered" evidence="1">
    <location>
        <begin position="58"/>
        <end position="77"/>
    </location>
</feature>
<evidence type="ECO:0000256" key="1">
    <source>
        <dbReference type="SAM" id="MobiDB-lite"/>
    </source>
</evidence>
<sequence>MEAGRQPRDGTERDAERHEPEYHECRSRLEADADAERVHRAELVAFPYLNVGVATGALAGDDGTAPPLRGVARKKET</sequence>
<organism evidence="2 3">
    <name type="scientific">Halarchaeum grantii</name>
    <dbReference type="NCBI Taxonomy" id="1193105"/>
    <lineage>
        <taxon>Archaea</taxon>
        <taxon>Methanobacteriati</taxon>
        <taxon>Methanobacteriota</taxon>
        <taxon>Stenosarchaea group</taxon>
        <taxon>Halobacteria</taxon>
        <taxon>Halobacteriales</taxon>
        <taxon>Halobacteriaceae</taxon>
    </lineage>
</organism>
<comment type="caution">
    <text evidence="2">The sequence shown here is derived from an EMBL/GenBank/DDBJ whole genome shotgun (WGS) entry which is preliminary data.</text>
</comment>
<name>A0A830F536_9EURY</name>
<evidence type="ECO:0000313" key="2">
    <source>
        <dbReference type="EMBL" id="GGL21781.1"/>
    </source>
</evidence>
<reference evidence="2 3" key="1">
    <citation type="journal article" date="2019" name="Int. J. Syst. Evol. Microbiol.">
        <title>The Global Catalogue of Microorganisms (GCM) 10K type strain sequencing project: providing services to taxonomists for standard genome sequencing and annotation.</title>
        <authorList>
            <consortium name="The Broad Institute Genomics Platform"/>
            <consortium name="The Broad Institute Genome Sequencing Center for Infectious Disease"/>
            <person name="Wu L."/>
            <person name="Ma J."/>
        </authorList>
    </citation>
    <scope>NUCLEOTIDE SEQUENCE [LARGE SCALE GENOMIC DNA]</scope>
    <source>
        <strain evidence="2 3">JCM 19585</strain>
    </source>
</reference>
<dbReference type="Proteomes" id="UP000628840">
    <property type="component" value="Unassembled WGS sequence"/>
</dbReference>
<protein>
    <submittedName>
        <fullName evidence="2">Uncharacterized protein</fullName>
    </submittedName>
</protein>
<evidence type="ECO:0000313" key="3">
    <source>
        <dbReference type="Proteomes" id="UP000628840"/>
    </source>
</evidence>
<accession>A0A830F536</accession>
<gene>
    <name evidence="2" type="ORF">GCM10009037_01430</name>
</gene>
<dbReference type="EMBL" id="BMPF01000001">
    <property type="protein sequence ID" value="GGL21781.1"/>
    <property type="molecule type" value="Genomic_DNA"/>
</dbReference>
<dbReference type="AlphaFoldDB" id="A0A830F536"/>
<keyword evidence="3" id="KW-1185">Reference proteome</keyword>
<proteinExistence type="predicted"/>